<reference evidence="2 3" key="1">
    <citation type="submission" date="2019-08" db="EMBL/GenBank/DDBJ databases">
        <title>Whole genome of Aphis craccivora.</title>
        <authorList>
            <person name="Voronova N.V."/>
            <person name="Shulinski R.S."/>
            <person name="Bandarenka Y.V."/>
            <person name="Zhorov D.G."/>
            <person name="Warner D."/>
        </authorList>
    </citation>
    <scope>NUCLEOTIDE SEQUENCE [LARGE SCALE GENOMIC DNA]</scope>
    <source>
        <strain evidence="2">180601</strain>
        <tissue evidence="2">Whole Body</tissue>
    </source>
</reference>
<dbReference type="SUPFAM" id="SSF56672">
    <property type="entry name" value="DNA/RNA polymerases"/>
    <property type="match status" value="1"/>
</dbReference>
<dbReference type="AlphaFoldDB" id="A0A6G0W125"/>
<dbReference type="EMBL" id="VUJU01010133">
    <property type="protein sequence ID" value="KAF0715677.1"/>
    <property type="molecule type" value="Genomic_DNA"/>
</dbReference>
<sequence length="502" mass="57394">MFQKIFNQCMIDGVFPKPWKRARLVLLRKGNKPADQPLSYHPLCMLDTTGKLFERIVCNRIEEALDKERTGLAENQYGFRKGRSTIDAIQRVLTEVTEAGAGTIYQRQLCVLVTLDVANAFNSASWAEIINAMRNKNVPNLTRLIQNYFRDREIKYSEEHEAVQLSSGVPQGSVLGPLLWGVMYDSLLTTETPEGVTMMGFADVVAIIGRAWRIEHLEEIISEFLRIANEWIISKKLRLALHKTEAVMLTRKRAYHKPTFVLGDQQITTKNSLRYLGVEIDTGRRFAMHEKIVGAKATKTAQAFSRILLNVGGSTTSKRKLLTSVVHSQFLYAAPIWAPALGYRPDRNVQIKRDTAKHIKSAQRIMALRVSRAYRTVSYEAAILISSMIPIKLLAEERCIAANSHDKRQAYKEARKCSLCEVDIDDSNHTLFECDAFENWRRQLYGELGCQLTTGNMIGIMLGEKKTWHLVSPYINRLMEHKCEAERMRKVEVERRRESDNQ</sequence>
<dbReference type="CDD" id="cd01650">
    <property type="entry name" value="RT_nLTR_like"/>
    <property type="match status" value="1"/>
</dbReference>
<keyword evidence="3" id="KW-1185">Reference proteome</keyword>
<evidence type="ECO:0000259" key="1">
    <source>
        <dbReference type="PROSITE" id="PS50878"/>
    </source>
</evidence>
<organism evidence="2 3">
    <name type="scientific">Aphis craccivora</name>
    <name type="common">Cowpea aphid</name>
    <dbReference type="NCBI Taxonomy" id="307492"/>
    <lineage>
        <taxon>Eukaryota</taxon>
        <taxon>Metazoa</taxon>
        <taxon>Ecdysozoa</taxon>
        <taxon>Arthropoda</taxon>
        <taxon>Hexapoda</taxon>
        <taxon>Insecta</taxon>
        <taxon>Pterygota</taxon>
        <taxon>Neoptera</taxon>
        <taxon>Paraneoptera</taxon>
        <taxon>Hemiptera</taxon>
        <taxon>Sternorrhyncha</taxon>
        <taxon>Aphidomorpha</taxon>
        <taxon>Aphidoidea</taxon>
        <taxon>Aphididae</taxon>
        <taxon>Aphidini</taxon>
        <taxon>Aphis</taxon>
        <taxon>Aphis</taxon>
    </lineage>
</organism>
<comment type="caution">
    <text evidence="2">The sequence shown here is derived from an EMBL/GenBank/DDBJ whole genome shotgun (WGS) entry which is preliminary data.</text>
</comment>
<dbReference type="PANTHER" id="PTHR19446">
    <property type="entry name" value="REVERSE TRANSCRIPTASES"/>
    <property type="match status" value="1"/>
</dbReference>
<evidence type="ECO:0000313" key="3">
    <source>
        <dbReference type="Proteomes" id="UP000478052"/>
    </source>
</evidence>
<dbReference type="PROSITE" id="PS50878">
    <property type="entry name" value="RT_POL"/>
    <property type="match status" value="1"/>
</dbReference>
<dbReference type="InterPro" id="IPR000477">
    <property type="entry name" value="RT_dom"/>
</dbReference>
<feature type="domain" description="Reverse transcriptase" evidence="1">
    <location>
        <begin position="8"/>
        <end position="280"/>
    </location>
</feature>
<gene>
    <name evidence="2" type="ORF">FWK35_00027935</name>
</gene>
<protein>
    <recommendedName>
        <fullName evidence="1">Reverse transcriptase domain-containing protein</fullName>
    </recommendedName>
</protein>
<accession>A0A6G0W125</accession>
<name>A0A6G0W125_APHCR</name>
<dbReference type="GO" id="GO:0071897">
    <property type="term" value="P:DNA biosynthetic process"/>
    <property type="evidence" value="ECO:0007669"/>
    <property type="project" value="UniProtKB-ARBA"/>
</dbReference>
<evidence type="ECO:0000313" key="2">
    <source>
        <dbReference type="EMBL" id="KAF0715677.1"/>
    </source>
</evidence>
<dbReference type="Proteomes" id="UP000478052">
    <property type="component" value="Unassembled WGS sequence"/>
</dbReference>
<dbReference type="Pfam" id="PF00078">
    <property type="entry name" value="RVT_1"/>
    <property type="match status" value="1"/>
</dbReference>
<dbReference type="OrthoDB" id="6624020at2759"/>
<dbReference type="InterPro" id="IPR043502">
    <property type="entry name" value="DNA/RNA_pol_sf"/>
</dbReference>
<proteinExistence type="predicted"/>